<dbReference type="RefSeq" id="WP_092728074.1">
    <property type="nucleotide sequence ID" value="NZ_FMXE01000002.1"/>
</dbReference>
<keyword evidence="1" id="KW-0732">Signal</keyword>
<gene>
    <name evidence="2" type="ORF">SAMN03080617_00192</name>
</gene>
<dbReference type="Proteomes" id="UP000198756">
    <property type="component" value="Unassembled WGS sequence"/>
</dbReference>
<sequence>MINTKFTKMLLLKFLMSLVFFSACDQKSNENNSESEQVDLAVLEKEIEFRLREYENHLQNEDSIALGNM</sequence>
<organism evidence="2 3">
    <name type="scientific">Algoriphagus alkaliphilus</name>
    <dbReference type="NCBI Taxonomy" id="279824"/>
    <lineage>
        <taxon>Bacteria</taxon>
        <taxon>Pseudomonadati</taxon>
        <taxon>Bacteroidota</taxon>
        <taxon>Cytophagia</taxon>
        <taxon>Cytophagales</taxon>
        <taxon>Cyclobacteriaceae</taxon>
        <taxon>Algoriphagus</taxon>
    </lineage>
</organism>
<keyword evidence="3" id="KW-1185">Reference proteome</keyword>
<reference evidence="3" key="1">
    <citation type="submission" date="2016-10" db="EMBL/GenBank/DDBJ databases">
        <authorList>
            <person name="Varghese N."/>
            <person name="Submissions S."/>
        </authorList>
    </citation>
    <scope>NUCLEOTIDE SEQUENCE [LARGE SCALE GENOMIC DNA]</scope>
    <source>
        <strain evidence="3">DSM 22703</strain>
    </source>
</reference>
<dbReference type="AlphaFoldDB" id="A0A1G5V164"/>
<protein>
    <submittedName>
        <fullName evidence="2">Uncharacterized protein</fullName>
    </submittedName>
</protein>
<feature type="chain" id="PRO_5011740844" evidence="1">
    <location>
        <begin position="23"/>
        <end position="69"/>
    </location>
</feature>
<name>A0A1G5V164_9BACT</name>
<evidence type="ECO:0000313" key="3">
    <source>
        <dbReference type="Proteomes" id="UP000198756"/>
    </source>
</evidence>
<accession>A0A1G5V164</accession>
<feature type="signal peptide" evidence="1">
    <location>
        <begin position="1"/>
        <end position="22"/>
    </location>
</feature>
<evidence type="ECO:0000256" key="1">
    <source>
        <dbReference type="SAM" id="SignalP"/>
    </source>
</evidence>
<evidence type="ECO:0000313" key="2">
    <source>
        <dbReference type="EMBL" id="SDA38735.1"/>
    </source>
</evidence>
<dbReference type="STRING" id="279824.SAMN03080617_00192"/>
<dbReference type="PROSITE" id="PS51257">
    <property type="entry name" value="PROKAR_LIPOPROTEIN"/>
    <property type="match status" value="1"/>
</dbReference>
<proteinExistence type="predicted"/>
<dbReference type="EMBL" id="FMXE01000002">
    <property type="protein sequence ID" value="SDA38735.1"/>
    <property type="molecule type" value="Genomic_DNA"/>
</dbReference>